<evidence type="ECO:0000256" key="3">
    <source>
        <dbReference type="ARBA" id="ARBA00023015"/>
    </source>
</evidence>
<dbReference type="GO" id="GO:0006355">
    <property type="term" value="P:regulation of DNA-templated transcription"/>
    <property type="evidence" value="ECO:0007669"/>
    <property type="project" value="InterPro"/>
</dbReference>
<feature type="domain" description="PAC" evidence="7">
    <location>
        <begin position="83"/>
        <end position="135"/>
    </location>
</feature>
<dbReference type="NCBIfam" id="TIGR00229">
    <property type="entry name" value="sensory_box"/>
    <property type="match status" value="1"/>
</dbReference>
<dbReference type="CDD" id="cd00130">
    <property type="entry name" value="PAS"/>
    <property type="match status" value="1"/>
</dbReference>
<feature type="domain" description="PAS" evidence="6">
    <location>
        <begin position="16"/>
        <end position="68"/>
    </location>
</feature>
<dbReference type="GO" id="GO:0005524">
    <property type="term" value="F:ATP binding"/>
    <property type="evidence" value="ECO:0007669"/>
    <property type="project" value="UniProtKB-KW"/>
</dbReference>
<dbReference type="PROSITE" id="PS00688">
    <property type="entry name" value="SIGMA54_INTERACT_3"/>
    <property type="match status" value="1"/>
</dbReference>
<dbReference type="PANTHER" id="PTHR32071">
    <property type="entry name" value="TRANSCRIPTIONAL REGULATORY PROTEIN"/>
    <property type="match status" value="1"/>
</dbReference>
<evidence type="ECO:0000256" key="1">
    <source>
        <dbReference type="ARBA" id="ARBA00022741"/>
    </source>
</evidence>
<feature type="domain" description="Sigma-54 factor interaction" evidence="5">
    <location>
        <begin position="160"/>
        <end position="389"/>
    </location>
</feature>
<dbReference type="FunFam" id="3.40.50.300:FF:000006">
    <property type="entry name" value="DNA-binding transcriptional regulator NtrC"/>
    <property type="match status" value="1"/>
</dbReference>
<evidence type="ECO:0000259" key="6">
    <source>
        <dbReference type="PROSITE" id="PS50112"/>
    </source>
</evidence>
<dbReference type="PROSITE" id="PS50113">
    <property type="entry name" value="PAC"/>
    <property type="match status" value="1"/>
</dbReference>
<keyword evidence="3" id="KW-0805">Transcription regulation</keyword>
<dbReference type="PROSITE" id="PS00675">
    <property type="entry name" value="SIGMA54_INTERACT_1"/>
    <property type="match status" value="1"/>
</dbReference>
<dbReference type="GO" id="GO:0043565">
    <property type="term" value="F:sequence-specific DNA binding"/>
    <property type="evidence" value="ECO:0007669"/>
    <property type="project" value="InterPro"/>
</dbReference>
<dbReference type="InterPro" id="IPR025944">
    <property type="entry name" value="Sigma_54_int_dom_CS"/>
</dbReference>
<organism evidence="8 9">
    <name type="scientific">Anaerofilum hominis</name>
    <dbReference type="NCBI Taxonomy" id="2763016"/>
    <lineage>
        <taxon>Bacteria</taxon>
        <taxon>Bacillati</taxon>
        <taxon>Bacillota</taxon>
        <taxon>Clostridia</taxon>
        <taxon>Eubacteriales</taxon>
        <taxon>Oscillospiraceae</taxon>
        <taxon>Anaerofilum</taxon>
    </lineage>
</organism>
<keyword evidence="4" id="KW-0804">Transcription</keyword>
<dbReference type="EMBL" id="JACONZ010000002">
    <property type="protein sequence ID" value="MBC5581505.1"/>
    <property type="molecule type" value="Genomic_DNA"/>
</dbReference>
<dbReference type="Gene3D" id="1.10.8.60">
    <property type="match status" value="1"/>
</dbReference>
<dbReference type="Gene3D" id="3.40.50.300">
    <property type="entry name" value="P-loop containing nucleotide triphosphate hydrolases"/>
    <property type="match status" value="1"/>
</dbReference>
<dbReference type="CDD" id="cd00009">
    <property type="entry name" value="AAA"/>
    <property type="match status" value="1"/>
</dbReference>
<dbReference type="InterPro" id="IPR002197">
    <property type="entry name" value="HTH_Fis"/>
</dbReference>
<protein>
    <submittedName>
        <fullName evidence="8">Sigma 54-interacting transcriptional regulator</fullName>
    </submittedName>
</protein>
<sequence>MESESRRMRLPDIEINAHTLDAIIQNSYDGIFITDGQAVTIMVNRAYETISGLKAEQVLGRSMKQIVEEGLISASGTLLALEKKRPVTLDQQFRNGNRAMITSSPILAENGSVAMVVTNVRDITEICRLQEELERNEEKKRRSTSEAEALRRQLMGTEDLIAADRNMQNVLRMVGRVARLDTTVLLLGETGVGKEEVAKHLYRTSSRSDKQFIKVNCGAIPAELIESELFGYEKGAFTGASREGKVGLFEVADRGTIFLDEVGELPLEMQVKLLRVLQEQEIERIGSHRTVKIDVRVLAATNRDLEEMVARKLFREDLYYRLNVFPITIPPLRKRPDDIVPFARSFLAELNRKYGMRKEFLPSALASLRTYDWPGNVRELKNIVERAAILSNGPTICAEDLSLRPAAPAAGPEVRQALGETVDLKRLTEKFELEYIEAAYAEYGNVRDAAASLGMDASTFVRKRKRYRR</sequence>
<dbReference type="InterPro" id="IPR035965">
    <property type="entry name" value="PAS-like_dom_sf"/>
</dbReference>
<keyword evidence="1" id="KW-0547">Nucleotide-binding</keyword>
<comment type="caution">
    <text evidence="8">The sequence shown here is derived from an EMBL/GenBank/DDBJ whole genome shotgun (WGS) entry which is preliminary data.</text>
</comment>
<dbReference type="Pfam" id="PF02954">
    <property type="entry name" value="HTH_8"/>
    <property type="match status" value="1"/>
</dbReference>
<evidence type="ECO:0000313" key="9">
    <source>
        <dbReference type="Proteomes" id="UP000659630"/>
    </source>
</evidence>
<dbReference type="PROSITE" id="PS50112">
    <property type="entry name" value="PAS"/>
    <property type="match status" value="1"/>
</dbReference>
<evidence type="ECO:0000259" key="5">
    <source>
        <dbReference type="PROSITE" id="PS50045"/>
    </source>
</evidence>
<dbReference type="InterPro" id="IPR027417">
    <property type="entry name" value="P-loop_NTPase"/>
</dbReference>
<name>A0A923IE20_9FIRM</name>
<dbReference type="SMART" id="SM00382">
    <property type="entry name" value="AAA"/>
    <property type="match status" value="1"/>
</dbReference>
<dbReference type="PROSITE" id="PS50045">
    <property type="entry name" value="SIGMA54_INTERACT_4"/>
    <property type="match status" value="1"/>
</dbReference>
<evidence type="ECO:0000259" key="7">
    <source>
        <dbReference type="PROSITE" id="PS50113"/>
    </source>
</evidence>
<dbReference type="SUPFAM" id="SSF55785">
    <property type="entry name" value="PYP-like sensor domain (PAS domain)"/>
    <property type="match status" value="1"/>
</dbReference>
<keyword evidence="9" id="KW-1185">Reference proteome</keyword>
<dbReference type="SUPFAM" id="SSF52540">
    <property type="entry name" value="P-loop containing nucleoside triphosphate hydrolases"/>
    <property type="match status" value="1"/>
</dbReference>
<dbReference type="InterPro" id="IPR003593">
    <property type="entry name" value="AAA+_ATPase"/>
</dbReference>
<evidence type="ECO:0000256" key="2">
    <source>
        <dbReference type="ARBA" id="ARBA00022840"/>
    </source>
</evidence>
<dbReference type="Pfam" id="PF00158">
    <property type="entry name" value="Sigma54_activat"/>
    <property type="match status" value="1"/>
</dbReference>
<dbReference type="Gene3D" id="3.30.450.20">
    <property type="entry name" value="PAS domain"/>
    <property type="match status" value="1"/>
</dbReference>
<reference evidence="8" key="1">
    <citation type="submission" date="2020-08" db="EMBL/GenBank/DDBJ databases">
        <title>Genome public.</title>
        <authorList>
            <person name="Liu C."/>
            <person name="Sun Q."/>
        </authorList>
    </citation>
    <scope>NUCLEOTIDE SEQUENCE</scope>
    <source>
        <strain evidence="8">BX8</strain>
    </source>
</reference>
<dbReference type="Pfam" id="PF25601">
    <property type="entry name" value="AAA_lid_14"/>
    <property type="match status" value="1"/>
</dbReference>
<dbReference type="Proteomes" id="UP000659630">
    <property type="component" value="Unassembled WGS sequence"/>
</dbReference>
<dbReference type="InterPro" id="IPR058031">
    <property type="entry name" value="AAA_lid_NorR"/>
</dbReference>
<dbReference type="InterPro" id="IPR009057">
    <property type="entry name" value="Homeodomain-like_sf"/>
</dbReference>
<dbReference type="SMART" id="SM00091">
    <property type="entry name" value="PAS"/>
    <property type="match status" value="1"/>
</dbReference>
<dbReference type="InterPro" id="IPR025662">
    <property type="entry name" value="Sigma_54_int_dom_ATP-bd_1"/>
</dbReference>
<proteinExistence type="predicted"/>
<dbReference type="InterPro" id="IPR000014">
    <property type="entry name" value="PAS"/>
</dbReference>
<dbReference type="InterPro" id="IPR002078">
    <property type="entry name" value="Sigma_54_int"/>
</dbReference>
<dbReference type="AlphaFoldDB" id="A0A923IE20"/>
<dbReference type="SUPFAM" id="SSF46689">
    <property type="entry name" value="Homeodomain-like"/>
    <property type="match status" value="1"/>
</dbReference>
<evidence type="ECO:0000313" key="8">
    <source>
        <dbReference type="EMBL" id="MBC5581505.1"/>
    </source>
</evidence>
<dbReference type="InterPro" id="IPR000700">
    <property type="entry name" value="PAS-assoc_C"/>
</dbReference>
<dbReference type="Pfam" id="PF13426">
    <property type="entry name" value="PAS_9"/>
    <property type="match status" value="1"/>
</dbReference>
<evidence type="ECO:0000256" key="4">
    <source>
        <dbReference type="ARBA" id="ARBA00023163"/>
    </source>
</evidence>
<dbReference type="Gene3D" id="1.10.10.60">
    <property type="entry name" value="Homeodomain-like"/>
    <property type="match status" value="1"/>
</dbReference>
<accession>A0A923IE20</accession>
<keyword evidence="2" id="KW-0067">ATP-binding</keyword>
<gene>
    <name evidence="8" type="ORF">H8S23_08270</name>
</gene>